<protein>
    <submittedName>
        <fullName evidence="5">Transcriptional repressor, BlaI/MecI family</fullName>
    </submittedName>
</protein>
<keyword evidence="3" id="KW-0238">DNA-binding</keyword>
<dbReference type="Proteomes" id="UP000215086">
    <property type="component" value="Chromosome"/>
</dbReference>
<keyword evidence="4" id="KW-0804">Transcription</keyword>
<dbReference type="PIRSF" id="PIRSF019455">
    <property type="entry name" value="CopR_AtkY"/>
    <property type="match status" value="1"/>
</dbReference>
<dbReference type="OrthoDB" id="276583at2"/>
<proteinExistence type="inferred from homology"/>
<dbReference type="Gene3D" id="1.10.4040.10">
    <property type="entry name" value="Penicillinase repressor domain"/>
    <property type="match status" value="1"/>
</dbReference>
<evidence type="ECO:0000256" key="4">
    <source>
        <dbReference type="ARBA" id="ARBA00023163"/>
    </source>
</evidence>
<sequence length="140" mass="16217">MAQKKFRLGDLQLRILRVLWDKQAASVQEVHAALEGRRLAYTTVATMLRKMEQRGLVGHRLEHRRFIYFPRVSQSQVVRSATADFLDRLFQGSLSAAVCHLLETRDLTREELEELERLIAQRKRELEGNCNAAPSEDEAR</sequence>
<dbReference type="InterPro" id="IPR036388">
    <property type="entry name" value="WH-like_DNA-bd_sf"/>
</dbReference>
<name>A0A286RJF6_9BACT</name>
<keyword evidence="6" id="KW-1185">Reference proteome</keyword>
<reference evidence="5 6" key="1">
    <citation type="journal article" name="Front. Microbiol.">
        <title>Sugar Metabolism of the First Thermophilic Planctomycete Thermogutta terrifontis: Comparative Genomic and Transcriptomic Approaches.</title>
        <authorList>
            <person name="Elcheninov A.G."/>
            <person name="Menzel P."/>
            <person name="Gudbergsdottir S.R."/>
            <person name="Slesarev A.I."/>
            <person name="Kadnikov V.V."/>
            <person name="Krogh A."/>
            <person name="Bonch-Osmolovskaya E.A."/>
            <person name="Peng X."/>
            <person name="Kublanov I.V."/>
        </authorList>
    </citation>
    <scope>NUCLEOTIDE SEQUENCE [LARGE SCALE GENOMIC DNA]</scope>
    <source>
        <strain evidence="5 6">R1</strain>
    </source>
</reference>
<dbReference type="RefSeq" id="WP_095415956.1">
    <property type="nucleotide sequence ID" value="NZ_CP018477.1"/>
</dbReference>
<dbReference type="InterPro" id="IPR036390">
    <property type="entry name" value="WH_DNA-bd_sf"/>
</dbReference>
<dbReference type="Gene3D" id="1.10.10.10">
    <property type="entry name" value="Winged helix-like DNA-binding domain superfamily/Winged helix DNA-binding domain"/>
    <property type="match status" value="1"/>
</dbReference>
<dbReference type="GO" id="GO:0045892">
    <property type="term" value="P:negative regulation of DNA-templated transcription"/>
    <property type="evidence" value="ECO:0007669"/>
    <property type="project" value="InterPro"/>
</dbReference>
<accession>A0A286RJF6</accession>
<dbReference type="Pfam" id="PF03965">
    <property type="entry name" value="Penicillinase_R"/>
    <property type="match status" value="1"/>
</dbReference>
<keyword evidence="2" id="KW-0805">Transcription regulation</keyword>
<dbReference type="AlphaFoldDB" id="A0A286RJF6"/>
<evidence type="ECO:0000256" key="1">
    <source>
        <dbReference type="ARBA" id="ARBA00011046"/>
    </source>
</evidence>
<evidence type="ECO:0000256" key="3">
    <source>
        <dbReference type="ARBA" id="ARBA00023125"/>
    </source>
</evidence>
<dbReference type="SUPFAM" id="SSF46785">
    <property type="entry name" value="Winged helix' DNA-binding domain"/>
    <property type="match status" value="1"/>
</dbReference>
<comment type="similarity">
    <text evidence="1">Belongs to the BlaI transcriptional regulatory family.</text>
</comment>
<evidence type="ECO:0000256" key="2">
    <source>
        <dbReference type="ARBA" id="ARBA00023015"/>
    </source>
</evidence>
<dbReference type="KEGG" id="ttf:THTE_3486"/>
<evidence type="ECO:0000313" key="5">
    <source>
        <dbReference type="EMBL" id="ASV76088.1"/>
    </source>
</evidence>
<organism evidence="5 6">
    <name type="scientific">Thermogutta terrifontis</name>
    <dbReference type="NCBI Taxonomy" id="1331910"/>
    <lineage>
        <taxon>Bacteria</taxon>
        <taxon>Pseudomonadati</taxon>
        <taxon>Planctomycetota</taxon>
        <taxon>Planctomycetia</taxon>
        <taxon>Pirellulales</taxon>
        <taxon>Thermoguttaceae</taxon>
        <taxon>Thermogutta</taxon>
    </lineage>
</organism>
<dbReference type="EMBL" id="CP018477">
    <property type="protein sequence ID" value="ASV76088.1"/>
    <property type="molecule type" value="Genomic_DNA"/>
</dbReference>
<dbReference type="GO" id="GO:0003677">
    <property type="term" value="F:DNA binding"/>
    <property type="evidence" value="ECO:0007669"/>
    <property type="project" value="UniProtKB-KW"/>
</dbReference>
<evidence type="ECO:0000313" key="6">
    <source>
        <dbReference type="Proteomes" id="UP000215086"/>
    </source>
</evidence>
<dbReference type="InterPro" id="IPR005650">
    <property type="entry name" value="BlaI_family"/>
</dbReference>
<gene>
    <name evidence="5" type="ORF">THTE_3486</name>
</gene>